<gene>
    <name evidence="3" type="ORF">KP005_13910</name>
</gene>
<sequence length="63" mass="6789">MLINSPHIRGSQLANDTYLRAVTGGGIVDRLEAKGLLSRTRSAEDRRDVAHQGPCVRTANGDT</sequence>
<feature type="compositionally biased region" description="Basic and acidic residues" evidence="1">
    <location>
        <begin position="41"/>
        <end position="50"/>
    </location>
</feature>
<reference evidence="3 4" key="1">
    <citation type="submission" date="2021-06" db="EMBL/GenBank/DDBJ databases">
        <title>Gemonas diversity in paddy soil.</title>
        <authorList>
            <person name="Liu G."/>
        </authorList>
    </citation>
    <scope>NUCLEOTIDE SEQUENCE [LARGE SCALE GENOMIC DNA]</scope>
    <source>
        <strain evidence="3 4">RG29</strain>
    </source>
</reference>
<dbReference type="Pfam" id="PF01047">
    <property type="entry name" value="MarR"/>
    <property type="match status" value="1"/>
</dbReference>
<dbReference type="EMBL" id="CP076724">
    <property type="protein sequence ID" value="QWV99765.1"/>
    <property type="molecule type" value="Genomic_DNA"/>
</dbReference>
<evidence type="ECO:0000313" key="3">
    <source>
        <dbReference type="EMBL" id="QWV99765.1"/>
    </source>
</evidence>
<protein>
    <submittedName>
        <fullName evidence="3">MarR family transcriptional regulator</fullName>
    </submittedName>
</protein>
<evidence type="ECO:0000256" key="1">
    <source>
        <dbReference type="SAM" id="MobiDB-lite"/>
    </source>
</evidence>
<keyword evidence="4" id="KW-1185">Reference proteome</keyword>
<organism evidence="3 4">
    <name type="scientific">Geomonas diazotrophica</name>
    <dbReference type="NCBI Taxonomy" id="2843197"/>
    <lineage>
        <taxon>Bacteria</taxon>
        <taxon>Pseudomonadati</taxon>
        <taxon>Thermodesulfobacteriota</taxon>
        <taxon>Desulfuromonadia</taxon>
        <taxon>Geobacterales</taxon>
        <taxon>Geobacteraceae</taxon>
        <taxon>Geomonas</taxon>
    </lineage>
</organism>
<evidence type="ECO:0000259" key="2">
    <source>
        <dbReference type="Pfam" id="PF01047"/>
    </source>
</evidence>
<evidence type="ECO:0000313" key="4">
    <source>
        <dbReference type="Proteomes" id="UP000683493"/>
    </source>
</evidence>
<feature type="region of interest" description="Disordered" evidence="1">
    <location>
        <begin position="39"/>
        <end position="63"/>
    </location>
</feature>
<dbReference type="Proteomes" id="UP000683493">
    <property type="component" value="Chromosome"/>
</dbReference>
<dbReference type="InterPro" id="IPR000835">
    <property type="entry name" value="HTH_MarR-typ"/>
</dbReference>
<accession>A0ABX8JWG4</accession>
<name>A0ABX8JWG4_9BACT</name>
<proteinExistence type="predicted"/>
<feature type="domain" description="HTH marR-type" evidence="2">
    <location>
        <begin position="4"/>
        <end position="49"/>
    </location>
</feature>